<evidence type="ECO:0000256" key="8">
    <source>
        <dbReference type="ARBA" id="ARBA00022927"/>
    </source>
</evidence>
<keyword evidence="4 13" id="KW-0813">Transport</keyword>
<evidence type="ECO:0000256" key="9">
    <source>
        <dbReference type="ARBA" id="ARBA00022989"/>
    </source>
</evidence>
<keyword evidence="7 13" id="KW-1005">Bacterial flagellum biogenesis</keyword>
<dbReference type="Gene3D" id="3.40.1690.10">
    <property type="entry name" value="secretion proteins EscU"/>
    <property type="match status" value="1"/>
</dbReference>
<evidence type="ECO:0000256" key="7">
    <source>
        <dbReference type="ARBA" id="ARBA00022795"/>
    </source>
</evidence>
<keyword evidence="15" id="KW-1185">Reference proteome</keyword>
<evidence type="ECO:0000256" key="6">
    <source>
        <dbReference type="ARBA" id="ARBA00022692"/>
    </source>
</evidence>
<gene>
    <name evidence="13 14" type="primary">flhB</name>
    <name evidence="14" type="ORF">EOE48_21825</name>
</gene>
<feature type="transmembrane region" description="Helical" evidence="13">
    <location>
        <begin position="86"/>
        <end position="107"/>
    </location>
</feature>
<dbReference type="FunFam" id="3.40.1690.10:FF:000001">
    <property type="entry name" value="Flagellar biosynthetic protein FlhB"/>
    <property type="match status" value="1"/>
</dbReference>
<dbReference type="GO" id="GO:0009306">
    <property type="term" value="P:protein secretion"/>
    <property type="evidence" value="ECO:0007669"/>
    <property type="project" value="InterPro"/>
</dbReference>
<feature type="transmembrane region" description="Helical" evidence="13">
    <location>
        <begin position="187"/>
        <end position="212"/>
    </location>
</feature>
<evidence type="ECO:0000313" key="15">
    <source>
        <dbReference type="Proteomes" id="UP000286997"/>
    </source>
</evidence>
<evidence type="ECO:0000256" key="10">
    <source>
        <dbReference type="ARBA" id="ARBA00023136"/>
    </source>
</evidence>
<dbReference type="Gene3D" id="6.10.250.2080">
    <property type="match status" value="1"/>
</dbReference>
<comment type="subcellular location">
    <subcellularLocation>
        <location evidence="1">Cell membrane</location>
        <topology evidence="1">Multi-pass membrane protein</topology>
    </subcellularLocation>
</comment>
<evidence type="ECO:0000256" key="3">
    <source>
        <dbReference type="ARBA" id="ARBA00021622"/>
    </source>
</evidence>
<dbReference type="PANTHER" id="PTHR30531:SF12">
    <property type="entry name" value="FLAGELLAR BIOSYNTHETIC PROTEIN FLHB"/>
    <property type="match status" value="1"/>
</dbReference>
<comment type="caution">
    <text evidence="14">The sequence shown here is derived from an EMBL/GenBank/DDBJ whole genome shotgun (WGS) entry which is preliminary data.</text>
</comment>
<dbReference type="OrthoDB" id="9807950at2"/>
<keyword evidence="8 13" id="KW-0653">Protein transport</keyword>
<dbReference type="InterPro" id="IPR006136">
    <property type="entry name" value="FlhB"/>
</dbReference>
<organism evidence="14 15">
    <name type="scientific">Methylobacterium oryzihabitans</name>
    <dbReference type="NCBI Taxonomy" id="2499852"/>
    <lineage>
        <taxon>Bacteria</taxon>
        <taxon>Pseudomonadati</taxon>
        <taxon>Pseudomonadota</taxon>
        <taxon>Alphaproteobacteria</taxon>
        <taxon>Hyphomicrobiales</taxon>
        <taxon>Methylobacteriaceae</taxon>
        <taxon>Methylobacterium</taxon>
    </lineage>
</organism>
<dbReference type="InterPro" id="IPR029025">
    <property type="entry name" value="T3SS_substrate_exporter_C"/>
</dbReference>
<sequence>MAEGSDQEDRTEDPTPKRIEDAIKRGNVANSQEINTLFILAAFTLVLLIAAGPIARGLFADMRGLLGRLHDIPSDPVAYVAFGRRALVAALVALAVPLAAVVAASLAGGRAQHPFLWTTDPLGPQWSRVSPMAGFKRLFGVEAVLNLVKGLVKVLLVGIVAGVILWLDRDRLEAAARIEPAALLPVTLGLSLRLLAGVLAAYAVIALADGLYQRFQWRRQLRMTKQEIKEEAKESDGNPEIKGRIRQLRLARVRKRMMAAVPTATVIVTNPTHFAVALRYESGMGAPLCVAKGVDALALRIREVAGEHDVPIVENPPLARALHATVEIDETIPEEHYRAVAEVIGFVLRTRRR</sequence>
<evidence type="ECO:0000313" key="14">
    <source>
        <dbReference type="EMBL" id="RVU14719.1"/>
    </source>
</evidence>
<keyword evidence="10 13" id="KW-0472">Membrane</keyword>
<comment type="function">
    <text evidence="12 13">Required for formation of the rod structure in the basal body of the flagellar apparatus. Together with FliI and FliH, may constitute the export apparatus of flagellin.</text>
</comment>
<dbReference type="GO" id="GO:0044780">
    <property type="term" value="P:bacterial-type flagellum assembly"/>
    <property type="evidence" value="ECO:0007669"/>
    <property type="project" value="InterPro"/>
</dbReference>
<keyword evidence="11 13" id="KW-1006">Bacterial flagellum protein export</keyword>
<keyword evidence="6 13" id="KW-0812">Transmembrane</keyword>
<keyword evidence="9 13" id="KW-1133">Transmembrane helix</keyword>
<evidence type="ECO:0000256" key="4">
    <source>
        <dbReference type="ARBA" id="ARBA00022448"/>
    </source>
</evidence>
<dbReference type="RefSeq" id="WP_127732999.1">
    <property type="nucleotide sequence ID" value="NZ_SACP01000027.1"/>
</dbReference>
<evidence type="ECO:0000256" key="2">
    <source>
        <dbReference type="ARBA" id="ARBA00010690"/>
    </source>
</evidence>
<evidence type="ECO:0000256" key="5">
    <source>
        <dbReference type="ARBA" id="ARBA00022475"/>
    </source>
</evidence>
<dbReference type="PRINTS" id="PR00950">
    <property type="entry name" value="TYPE3IMSPROT"/>
</dbReference>
<evidence type="ECO:0000256" key="11">
    <source>
        <dbReference type="ARBA" id="ARBA00023225"/>
    </source>
</evidence>
<feature type="transmembrane region" description="Helical" evidence="13">
    <location>
        <begin position="34"/>
        <end position="55"/>
    </location>
</feature>
<keyword evidence="5 13" id="KW-1003">Cell membrane</keyword>
<keyword evidence="14" id="KW-0282">Flagellum</keyword>
<reference evidence="14 15" key="1">
    <citation type="submission" date="2019-01" db="EMBL/GenBank/DDBJ databases">
        <authorList>
            <person name="Chen W.-M."/>
        </authorList>
    </citation>
    <scope>NUCLEOTIDE SEQUENCE [LARGE SCALE GENOMIC DNA]</scope>
    <source>
        <strain evidence="14 15">TER-1</strain>
    </source>
</reference>
<evidence type="ECO:0000256" key="12">
    <source>
        <dbReference type="ARBA" id="ARBA00025078"/>
    </source>
</evidence>
<evidence type="ECO:0000256" key="13">
    <source>
        <dbReference type="RuleBase" id="RU364091"/>
    </source>
</evidence>
<keyword evidence="14" id="KW-0966">Cell projection</keyword>
<accession>A0A3S2W6A9</accession>
<dbReference type="PANTHER" id="PTHR30531">
    <property type="entry name" value="FLAGELLAR BIOSYNTHETIC PROTEIN FLHB"/>
    <property type="match status" value="1"/>
</dbReference>
<dbReference type="SUPFAM" id="SSF160544">
    <property type="entry name" value="EscU C-terminal domain-like"/>
    <property type="match status" value="1"/>
</dbReference>
<protein>
    <recommendedName>
        <fullName evidence="3 13">Flagellar biosynthetic protein FlhB</fullName>
    </recommendedName>
</protein>
<dbReference type="InterPro" id="IPR006135">
    <property type="entry name" value="T3SS_substrate_exporter"/>
</dbReference>
<dbReference type="NCBIfam" id="TIGR00328">
    <property type="entry name" value="flhB"/>
    <property type="match status" value="1"/>
</dbReference>
<dbReference type="GO" id="GO:0005886">
    <property type="term" value="C:plasma membrane"/>
    <property type="evidence" value="ECO:0007669"/>
    <property type="project" value="UniProtKB-SubCell"/>
</dbReference>
<evidence type="ECO:0000256" key="1">
    <source>
        <dbReference type="ARBA" id="ARBA00004651"/>
    </source>
</evidence>
<dbReference type="AlphaFoldDB" id="A0A3S2W6A9"/>
<dbReference type="EMBL" id="SACP01000027">
    <property type="protein sequence ID" value="RVU14719.1"/>
    <property type="molecule type" value="Genomic_DNA"/>
</dbReference>
<dbReference type="Proteomes" id="UP000286997">
    <property type="component" value="Unassembled WGS sequence"/>
</dbReference>
<name>A0A3S2W6A9_9HYPH</name>
<proteinExistence type="inferred from homology"/>
<feature type="transmembrane region" description="Helical" evidence="13">
    <location>
        <begin position="144"/>
        <end position="167"/>
    </location>
</feature>
<dbReference type="Pfam" id="PF01312">
    <property type="entry name" value="Bac_export_2"/>
    <property type="match status" value="1"/>
</dbReference>
<comment type="similarity">
    <text evidence="2 13">Belongs to the type III secretion exporter family.</text>
</comment>
<keyword evidence="14" id="KW-0969">Cilium</keyword>